<keyword evidence="1" id="KW-1133">Transmembrane helix</keyword>
<dbReference type="EMBL" id="LUTU01000013">
    <property type="protein sequence ID" value="OAJ66859.1"/>
    <property type="molecule type" value="Genomic_DNA"/>
</dbReference>
<proteinExistence type="predicted"/>
<feature type="transmembrane region" description="Helical" evidence="1">
    <location>
        <begin position="86"/>
        <end position="105"/>
    </location>
</feature>
<name>A0A1B6VI08_9PROT</name>
<reference evidence="2 3" key="1">
    <citation type="submission" date="2016-03" db="EMBL/GenBank/DDBJ databases">
        <title>Draft genome sequence of Gluconobacter cerinus strain CECT 9110.</title>
        <authorList>
            <person name="Sainz F."/>
            <person name="Mas A."/>
            <person name="Torija M.J."/>
        </authorList>
    </citation>
    <scope>NUCLEOTIDE SEQUENCE [LARGE SCALE GENOMIC DNA]</scope>
    <source>
        <strain evidence="2 3">CECT 9110</strain>
    </source>
</reference>
<protein>
    <recommendedName>
        <fullName evidence="4">DUF3649 domain-containing protein</fullName>
    </recommendedName>
</protein>
<feature type="transmembrane region" description="Helical" evidence="1">
    <location>
        <begin position="28"/>
        <end position="52"/>
    </location>
</feature>
<dbReference type="Proteomes" id="UP000077786">
    <property type="component" value="Unassembled WGS sequence"/>
</dbReference>
<dbReference type="RefSeq" id="WP_247648802.1">
    <property type="nucleotide sequence ID" value="NZ_JAFEJB010000001.1"/>
</dbReference>
<evidence type="ECO:0008006" key="4">
    <source>
        <dbReference type="Google" id="ProtNLM"/>
    </source>
</evidence>
<keyword evidence="1" id="KW-0812">Transmembrane</keyword>
<keyword evidence="1" id="KW-0472">Membrane</keyword>
<evidence type="ECO:0000313" key="3">
    <source>
        <dbReference type="Proteomes" id="UP000077786"/>
    </source>
</evidence>
<dbReference type="AlphaFoldDB" id="A0A1B6VI08"/>
<accession>A0A1B6VI08</accession>
<organism evidence="2 3">
    <name type="scientific">Gluconobacter cerinus</name>
    <dbReference type="NCBI Taxonomy" id="38307"/>
    <lineage>
        <taxon>Bacteria</taxon>
        <taxon>Pseudomonadati</taxon>
        <taxon>Pseudomonadota</taxon>
        <taxon>Alphaproteobacteria</taxon>
        <taxon>Acetobacterales</taxon>
        <taxon>Acetobacteraceae</taxon>
        <taxon>Gluconobacter</taxon>
    </lineage>
</organism>
<evidence type="ECO:0000256" key="1">
    <source>
        <dbReference type="SAM" id="Phobius"/>
    </source>
</evidence>
<evidence type="ECO:0000313" key="2">
    <source>
        <dbReference type="EMBL" id="OAJ66859.1"/>
    </source>
</evidence>
<dbReference type="PATRIC" id="fig|38307.3.peg.2709"/>
<gene>
    <name evidence="2" type="ORF">A0123_02595</name>
</gene>
<sequence length="107" mass="11058">MESAATHRRALATPGKSGSARRHLTLRLLAALPGGYTLSALGGICLSLWLPLSRADCAMAGILVGLLVWPVTFMACFGVANGRKAFGVTLLATLLTGGLALLAGWRP</sequence>
<comment type="caution">
    <text evidence="2">The sequence shown here is derived from an EMBL/GenBank/DDBJ whole genome shotgun (WGS) entry which is preliminary data.</text>
</comment>
<feature type="transmembrane region" description="Helical" evidence="1">
    <location>
        <begin position="58"/>
        <end position="79"/>
    </location>
</feature>